<dbReference type="InterPro" id="IPR036457">
    <property type="entry name" value="PPM-type-like_dom_sf"/>
</dbReference>
<accession>A0A0D0WVV9</accession>
<evidence type="ECO:0008006" key="4">
    <source>
        <dbReference type="Google" id="ProtNLM"/>
    </source>
</evidence>
<evidence type="ECO:0000313" key="2">
    <source>
        <dbReference type="EMBL" id="KIR62789.1"/>
    </source>
</evidence>
<dbReference type="AlphaFoldDB" id="A0A0D0WVV9"/>
<proteinExistence type="predicted"/>
<dbReference type="EMBL" id="JXSX01000002">
    <property type="protein sequence ID" value="KIR62789.1"/>
    <property type="molecule type" value="Genomic_DNA"/>
</dbReference>
<dbReference type="Proteomes" id="UP000032254">
    <property type="component" value="Unassembled WGS sequence"/>
</dbReference>
<feature type="compositionally biased region" description="Low complexity" evidence="1">
    <location>
        <begin position="20"/>
        <end position="44"/>
    </location>
</feature>
<protein>
    <recommendedName>
        <fullName evidence="4">Protein phosphatase 2C</fullName>
    </recommendedName>
</protein>
<comment type="caution">
    <text evidence="2">The sequence shown here is derived from an EMBL/GenBank/DDBJ whole genome shotgun (WGS) entry which is preliminary data.</text>
</comment>
<dbReference type="RefSeq" id="WP_052503863.1">
    <property type="nucleotide sequence ID" value="NZ_JXSX01000002.1"/>
</dbReference>
<evidence type="ECO:0000313" key="3">
    <source>
        <dbReference type="Proteomes" id="UP000032254"/>
    </source>
</evidence>
<feature type="region of interest" description="Disordered" evidence="1">
    <location>
        <begin position="1"/>
        <end position="53"/>
    </location>
</feature>
<dbReference type="OrthoDB" id="3190646at2"/>
<keyword evidence="3" id="KW-1185">Reference proteome</keyword>
<reference evidence="2 3" key="1">
    <citation type="submission" date="2015-01" db="EMBL/GenBank/DDBJ databases">
        <title>Sequencing and annotation of Micromonospora carbonacea strain JXNU-1 genome.</title>
        <authorList>
            <person name="Long Z."/>
            <person name="Huang Y."/>
            <person name="Jiang Y."/>
        </authorList>
    </citation>
    <scope>NUCLEOTIDE SEQUENCE [LARGE SCALE GENOMIC DNA]</scope>
    <source>
        <strain evidence="2 3">JXNU-1</strain>
    </source>
</reference>
<name>A0A0D0WVV9_9ACTN</name>
<gene>
    <name evidence="2" type="ORF">TK50_17700</name>
</gene>
<dbReference type="GeneID" id="301305887"/>
<sequence>MAAAHRGVPAGDARPGRTVTAGRATTPAEAAAAPGTRAGSAGPTMRVRSASAPAPGRAVNEDLVFRFGPLVGVLDGATVPEGFATGCVHSPAWYVRHLAARIGLAAAARPAATLASTLAAAILAVRADHGTDCDLDHPGTPSSTVCLLRESDGEADWLVLCDSPLVLDVGGRVRAVTDDRLEHAVADLRRTASTLPAGPGDDPVTRFRRAVTVQRERMNRTHGYWVAAADPDAAYHAITGTEPLRGPGSLRRAALLTDGASCAVEQFGLLDWAGLLDLVAAEGPGALLDRVRAAERDRPDRLRRHKATDDASVVLCEFGPGRATAGPPTGS</sequence>
<evidence type="ECO:0000256" key="1">
    <source>
        <dbReference type="SAM" id="MobiDB-lite"/>
    </source>
</evidence>
<organism evidence="2 3">
    <name type="scientific">Micromonospora haikouensis</name>
    <dbReference type="NCBI Taxonomy" id="686309"/>
    <lineage>
        <taxon>Bacteria</taxon>
        <taxon>Bacillati</taxon>
        <taxon>Actinomycetota</taxon>
        <taxon>Actinomycetes</taxon>
        <taxon>Micromonosporales</taxon>
        <taxon>Micromonosporaceae</taxon>
        <taxon>Micromonospora</taxon>
    </lineage>
</organism>
<dbReference type="Gene3D" id="3.60.40.10">
    <property type="entry name" value="PPM-type phosphatase domain"/>
    <property type="match status" value="1"/>
</dbReference>
<dbReference type="PATRIC" id="fig|47853.6.peg.3702"/>